<feature type="domain" description="Gnk2-homologous" evidence="8">
    <location>
        <begin position="34"/>
        <end position="140"/>
    </location>
</feature>
<proteinExistence type="predicted"/>
<accession>A0AAV0PCX2</accession>
<keyword evidence="1 6" id="KW-0732">Signal</keyword>
<feature type="signal peptide" evidence="6">
    <location>
        <begin position="1"/>
        <end position="28"/>
    </location>
</feature>
<dbReference type="Pfam" id="PF14111">
    <property type="entry name" value="DUF4283"/>
    <property type="match status" value="1"/>
</dbReference>
<keyword evidence="3" id="KW-0863">Zinc-finger</keyword>
<evidence type="ECO:0000259" key="7">
    <source>
        <dbReference type="PROSITE" id="PS50158"/>
    </source>
</evidence>
<dbReference type="AlphaFoldDB" id="A0AAV0PCX2"/>
<reference evidence="9" key="1">
    <citation type="submission" date="2022-08" db="EMBL/GenBank/DDBJ databases">
        <authorList>
            <person name="Gutierrez-Valencia J."/>
        </authorList>
    </citation>
    <scope>NUCLEOTIDE SEQUENCE</scope>
</reference>
<evidence type="ECO:0000256" key="5">
    <source>
        <dbReference type="SAM" id="Phobius"/>
    </source>
</evidence>
<name>A0AAV0PCX2_9ROSI</name>
<keyword evidence="10" id="KW-1185">Reference proteome</keyword>
<dbReference type="Gene3D" id="3.30.430.20">
    <property type="entry name" value="Gnk2 domain, C-X8-C-X2-C motif"/>
    <property type="match status" value="2"/>
</dbReference>
<dbReference type="CDD" id="cd23509">
    <property type="entry name" value="Gnk2-like"/>
    <property type="match status" value="2"/>
</dbReference>
<feature type="chain" id="PRO_5043437926" description="CCHC-type domain-containing protein" evidence="6">
    <location>
        <begin position="29"/>
        <end position="1220"/>
    </location>
</feature>
<feature type="transmembrane region" description="Helical" evidence="5">
    <location>
        <begin position="323"/>
        <end position="339"/>
    </location>
</feature>
<dbReference type="Proteomes" id="UP001154282">
    <property type="component" value="Unassembled WGS sequence"/>
</dbReference>
<evidence type="ECO:0000256" key="6">
    <source>
        <dbReference type="SAM" id="SignalP"/>
    </source>
</evidence>
<dbReference type="InterPro" id="IPR025558">
    <property type="entry name" value="DUF4283"/>
</dbReference>
<keyword evidence="3" id="KW-0862">Zinc</keyword>
<feature type="compositionally biased region" description="Basic and acidic residues" evidence="4">
    <location>
        <begin position="965"/>
        <end position="985"/>
    </location>
</feature>
<keyword evidence="5" id="KW-0812">Transmembrane</keyword>
<organism evidence="9 10">
    <name type="scientific">Linum tenue</name>
    <dbReference type="NCBI Taxonomy" id="586396"/>
    <lineage>
        <taxon>Eukaryota</taxon>
        <taxon>Viridiplantae</taxon>
        <taxon>Streptophyta</taxon>
        <taxon>Embryophyta</taxon>
        <taxon>Tracheophyta</taxon>
        <taxon>Spermatophyta</taxon>
        <taxon>Magnoliopsida</taxon>
        <taxon>eudicotyledons</taxon>
        <taxon>Gunneridae</taxon>
        <taxon>Pentapetalae</taxon>
        <taxon>rosids</taxon>
        <taxon>fabids</taxon>
        <taxon>Malpighiales</taxon>
        <taxon>Linaceae</taxon>
        <taxon>Linum</taxon>
    </lineage>
</organism>
<dbReference type="InterPro" id="IPR002902">
    <property type="entry name" value="GNK2"/>
</dbReference>
<feature type="compositionally biased region" description="Basic and acidic residues" evidence="4">
    <location>
        <begin position="405"/>
        <end position="415"/>
    </location>
</feature>
<dbReference type="PANTHER" id="PTHR32099:SF51">
    <property type="entry name" value="CYSTEINE-RICH RECEPTOR-LIKE PROTEIN KINASE 25 ISOFORM X1"/>
    <property type="match status" value="1"/>
</dbReference>
<feature type="domain" description="CCHC-type" evidence="7">
    <location>
        <begin position="903"/>
        <end position="916"/>
    </location>
</feature>
<keyword evidence="2" id="KW-0677">Repeat</keyword>
<evidence type="ECO:0000313" key="9">
    <source>
        <dbReference type="EMBL" id="CAI0468113.1"/>
    </source>
</evidence>
<feature type="transmembrane region" description="Helical" evidence="5">
    <location>
        <begin position="279"/>
        <end position="302"/>
    </location>
</feature>
<evidence type="ECO:0000256" key="1">
    <source>
        <dbReference type="ARBA" id="ARBA00022729"/>
    </source>
</evidence>
<feature type="compositionally biased region" description="Basic and acidic residues" evidence="4">
    <location>
        <begin position="1134"/>
        <end position="1161"/>
    </location>
</feature>
<keyword evidence="5" id="KW-0472">Membrane</keyword>
<feature type="region of interest" description="Disordered" evidence="4">
    <location>
        <begin position="1048"/>
        <end position="1087"/>
    </location>
</feature>
<dbReference type="Pfam" id="PF14392">
    <property type="entry name" value="zf-CCHC_4"/>
    <property type="match status" value="1"/>
</dbReference>
<feature type="region of interest" description="Disordered" evidence="4">
    <location>
        <begin position="961"/>
        <end position="998"/>
    </location>
</feature>
<dbReference type="PANTHER" id="PTHR32099">
    <property type="entry name" value="CYSTEINE-RICH REPEAT SECRETORY PROTEIN"/>
    <property type="match status" value="1"/>
</dbReference>
<feature type="region of interest" description="Disordered" evidence="4">
    <location>
        <begin position="1100"/>
        <end position="1220"/>
    </location>
</feature>
<feature type="compositionally biased region" description="Basic residues" evidence="4">
    <location>
        <begin position="1064"/>
        <end position="1076"/>
    </location>
</feature>
<evidence type="ECO:0000256" key="4">
    <source>
        <dbReference type="SAM" id="MobiDB-lite"/>
    </source>
</evidence>
<dbReference type="InterPro" id="IPR038408">
    <property type="entry name" value="GNK2_sf"/>
</dbReference>
<dbReference type="InterPro" id="IPR025836">
    <property type="entry name" value="Zn_knuckle_CX2CX4HX4C"/>
</dbReference>
<evidence type="ECO:0000259" key="8">
    <source>
        <dbReference type="PROSITE" id="PS51473"/>
    </source>
</evidence>
<feature type="domain" description="Gnk2-homologous" evidence="8">
    <location>
        <begin position="147"/>
        <end position="250"/>
    </location>
</feature>
<feature type="region of interest" description="Disordered" evidence="4">
    <location>
        <begin position="405"/>
        <end position="428"/>
    </location>
</feature>
<keyword evidence="5" id="KW-1133">Transmembrane helix</keyword>
<gene>
    <name evidence="9" type="ORF">LITE_LOCUS37690</name>
</gene>
<protein>
    <recommendedName>
        <fullName evidence="11">CCHC-type domain-containing protein</fullName>
    </recommendedName>
</protein>
<feature type="compositionally biased region" description="Acidic residues" evidence="4">
    <location>
        <begin position="1208"/>
        <end position="1220"/>
    </location>
</feature>
<dbReference type="Pfam" id="PF01657">
    <property type="entry name" value="Stress-antifung"/>
    <property type="match status" value="2"/>
</dbReference>
<evidence type="ECO:0000256" key="2">
    <source>
        <dbReference type="ARBA" id="ARBA00022737"/>
    </source>
</evidence>
<sequence>MHMASLLALIMNPLLPVILLLLPCYTISQLPPEFFLESCPNDAGNYTDGSTYQRNLNTLLSSLTAANQTTTGFYNLSAGHPAGPDRVNLIGLCRGDVSLDDCRGCFANTTDRLLEDCPVQKQAFGRYHYNCQIRYSNRPVYGSLEPDPPSLYLRNINNASDPARFDDALGTLLTRLRDSAAGGSSVRKFATGTQRQGFVTIYGLVQCSPDLSRQLCDDCLIDLTNRLISGRIGGQIWQPSCHVGYEIFRFYAEAESPQPSPPLPDPGGGGRKNTSRSRIIAAIVIPIVIGAAVFGGFIFIIFCRRWRLKRSRIPNQSQRDASALSSLLMFCVWVGRWLWKVLRLLGDTYLKPEEDISRRYWDWDRHPKTKRTEPPARSHLGEHREGVNLAAQMSCLREIHRPAPERANCKRKETEPPESASAQSKKRRLRPIRGWRLWLPPPSAFMELAPGQDISKNKKSEPQVNCKIEEPLGVQRDCSAIPFVDQHRTACDTKDPCGDSMTPPAPGEGPLPVRGGFPPQNRTEPPRVPGPAAESAHDGPKIWRNSKNKKMKTNPDLLGFLHDFWGGRIRGYNRTSKSNREIKSSNPTLLGQMGGRLTRLGIYSVMPPVCRANSLSTFVSRCEDRACFGQERPRLQIQNPKQDTNRVPGMRINPCISWSSLSTEGDTSVSPLPLSNEIPSVASSNLRVFQYGANSLPPLPLQDPKMTRIANDQVVQFSLEEVQSMKFRASRTLLGRLFTNSNTNPADLKEALLVAWQIKGQLRVSITKHGLFEIVLPNTEARGWILKQTPWVVLDAILHLRPWTSTITLNTFAELAIAPFRVQLWNVREDCCTKQFGQKVAQGTIGQVLESGVFASNDTNEQFVKVRALIDFTKPLRSQIVAASEEIGNFWVNLKYEYLPTLCFHCGRVGHSKRACSFDPPAGQERFGPHMSTRKIGRRIYEQDDGHDNFRKNPPSVWVNRNVQTRREGDWPRPQAEDTKADRGMGRRGKQNPNREMDQAQNVPFVAGEQRARVVGSLDIKCPAQPLGRTKSPKQFSVKASPRVKIGGRQLRGSKSPRVSGRPLRGKMNARSRAKTSGRNTEKELRGIFEETRRRRLILQKDSEDEAAEQGLIGSRDPVPISQSGSIEPLPPVKDGELDAKAGERMARPTTEQQEKLDRSKMHLRHLAAGGDLGKTETVRRRLRRKSQQQRQADSEKILPPSKLLEKEEVELQEDADQDG</sequence>
<dbReference type="PROSITE" id="PS50158">
    <property type="entry name" value="ZF_CCHC"/>
    <property type="match status" value="1"/>
</dbReference>
<dbReference type="FunFam" id="3.30.430.20:FF:000003">
    <property type="entry name" value="Cysteine-rich RLK (RECEPTOR-like protein kinase) 10"/>
    <property type="match status" value="1"/>
</dbReference>
<feature type="region of interest" description="Disordered" evidence="4">
    <location>
        <begin position="495"/>
        <end position="550"/>
    </location>
</feature>
<dbReference type="GO" id="GO:0008270">
    <property type="term" value="F:zinc ion binding"/>
    <property type="evidence" value="ECO:0007669"/>
    <property type="project" value="UniProtKB-KW"/>
</dbReference>
<evidence type="ECO:0000256" key="3">
    <source>
        <dbReference type="PROSITE-ProRule" id="PRU00047"/>
    </source>
</evidence>
<evidence type="ECO:0008006" key="11">
    <source>
        <dbReference type="Google" id="ProtNLM"/>
    </source>
</evidence>
<dbReference type="GO" id="GO:0003676">
    <property type="term" value="F:nucleic acid binding"/>
    <property type="evidence" value="ECO:0007669"/>
    <property type="project" value="InterPro"/>
</dbReference>
<dbReference type="InterPro" id="IPR001878">
    <property type="entry name" value="Znf_CCHC"/>
</dbReference>
<dbReference type="PROSITE" id="PS51473">
    <property type="entry name" value="GNK2"/>
    <property type="match status" value="2"/>
</dbReference>
<evidence type="ECO:0000313" key="10">
    <source>
        <dbReference type="Proteomes" id="UP001154282"/>
    </source>
</evidence>
<dbReference type="EMBL" id="CAMGYJ010000008">
    <property type="protein sequence ID" value="CAI0468113.1"/>
    <property type="molecule type" value="Genomic_DNA"/>
</dbReference>
<keyword evidence="3" id="KW-0479">Metal-binding</keyword>
<comment type="caution">
    <text evidence="9">The sequence shown here is derived from an EMBL/GenBank/DDBJ whole genome shotgun (WGS) entry which is preliminary data.</text>
</comment>